<evidence type="ECO:0000313" key="1">
    <source>
        <dbReference type="EMBL" id="SPC22516.1"/>
    </source>
</evidence>
<reference evidence="1 2" key="1">
    <citation type="submission" date="2018-01" db="EMBL/GenBank/DDBJ databases">
        <authorList>
            <person name="Clerissi C."/>
        </authorList>
    </citation>
    <scope>NUCLEOTIDE SEQUENCE [LARGE SCALE GENOMIC DNA]</scope>
    <source>
        <strain evidence="1">Cupriavidus taiwanensis STM 6021</strain>
    </source>
</reference>
<evidence type="ECO:0000313" key="2">
    <source>
        <dbReference type="Proteomes" id="UP000257139"/>
    </source>
</evidence>
<proteinExistence type="predicted"/>
<dbReference type="EMBL" id="LT978514">
    <property type="protein sequence ID" value="SPC22516.1"/>
    <property type="molecule type" value="Genomic_DNA"/>
</dbReference>
<protein>
    <recommendedName>
        <fullName evidence="3">Surface antigen domain-containing protein</fullName>
    </recommendedName>
</protein>
<name>A0A375GDC5_9BURK</name>
<accession>A0A375GDC5</accession>
<dbReference type="AlphaFoldDB" id="A0A375GDC5"/>
<gene>
    <name evidence="1" type="ORF">CBM2594_B30366</name>
</gene>
<organism evidence="1 2">
    <name type="scientific">Cupriavidus taiwanensis</name>
    <dbReference type="NCBI Taxonomy" id="164546"/>
    <lineage>
        <taxon>Bacteria</taxon>
        <taxon>Pseudomonadati</taxon>
        <taxon>Pseudomonadota</taxon>
        <taxon>Betaproteobacteria</taxon>
        <taxon>Burkholderiales</taxon>
        <taxon>Burkholderiaceae</taxon>
        <taxon>Cupriavidus</taxon>
    </lineage>
</organism>
<dbReference type="Proteomes" id="UP000257139">
    <property type="component" value="Chromosome CBM2594_b"/>
</dbReference>
<sequence>MTMRTHGAGFSRTQVHRPIRPGISSGRPARQQSRNAREKVDAGTLRGMVPRINRISSKQRKVDAMALAERFEQGGAMAIRCRRVAAAAGIAAAVSAWPAWGYFDHYLSGTIVGTLGQAQLNSAWDVFGKTMDQSADGASVAFSLPADQRHRAVEGSFTPLQTRTDRGDACRQVRSVFRRAGQSESWTGWYCKEQGGWKSRKLPD</sequence>
<evidence type="ECO:0008006" key="3">
    <source>
        <dbReference type="Google" id="ProtNLM"/>
    </source>
</evidence>
<dbReference type="RefSeq" id="WP_240987387.1">
    <property type="nucleotide sequence ID" value="NZ_LT976872.1"/>
</dbReference>